<evidence type="ECO:0000313" key="17">
    <source>
        <dbReference type="Proteomes" id="UP001557484"/>
    </source>
</evidence>
<proteinExistence type="inferred from homology"/>
<feature type="binding site" evidence="11">
    <location>
        <begin position="117"/>
        <end position="123"/>
    </location>
    <ligand>
        <name>ATP</name>
        <dbReference type="ChEBI" id="CHEBI:30616"/>
    </ligand>
</feature>
<accession>A0ABV3TTQ4</accession>
<feature type="binding site" evidence="11">
    <location>
        <position position="186"/>
    </location>
    <ligand>
        <name>UDP-N-acetyl-alpha-D-muramoyl-L-alanyl-D-glutamate</name>
        <dbReference type="ChEBI" id="CHEBI:83900"/>
    </ligand>
</feature>
<dbReference type="InterPro" id="IPR035911">
    <property type="entry name" value="MurE/MurF_N"/>
</dbReference>
<feature type="binding site" evidence="11">
    <location>
        <position position="192"/>
    </location>
    <ligand>
        <name>UDP-N-acetyl-alpha-D-muramoyl-L-alanyl-D-glutamate</name>
        <dbReference type="ChEBI" id="CHEBI:83900"/>
    </ligand>
</feature>
<evidence type="ECO:0000313" key="16">
    <source>
        <dbReference type="EMBL" id="MEX1664988.1"/>
    </source>
</evidence>
<keyword evidence="3 11" id="KW-0436">Ligase</keyword>
<dbReference type="EC" id="6.3.2.13" evidence="11"/>
<feature type="binding site" evidence="11">
    <location>
        <position position="36"/>
    </location>
    <ligand>
        <name>UDP-N-acetyl-alpha-D-muramoyl-L-alanyl-D-glutamate</name>
        <dbReference type="ChEBI" id="CHEBI:83900"/>
    </ligand>
</feature>
<feature type="binding site" evidence="11">
    <location>
        <position position="158"/>
    </location>
    <ligand>
        <name>UDP-N-acetyl-alpha-D-muramoyl-L-alanyl-D-glutamate</name>
        <dbReference type="ChEBI" id="CHEBI:83900"/>
    </ligand>
</feature>
<reference evidence="16 17" key="1">
    <citation type="journal article" date="2011" name="Int. J. Syst. Evol. Microbiol.">
        <title>Zhongshania antarctica gen. nov., sp. nov. and Zhongshania guokunii sp. nov., gammaproteobacteria respectively isolated from coastal attached (fast) ice and surface seawater of the Antarctic.</title>
        <authorList>
            <person name="Li H.J."/>
            <person name="Zhang X.Y."/>
            <person name="Chen C.X."/>
            <person name="Zhang Y.J."/>
            <person name="Gao Z.M."/>
            <person name="Yu Y."/>
            <person name="Chen X.L."/>
            <person name="Chen B."/>
            <person name="Zhang Y.Z."/>
        </authorList>
    </citation>
    <scope>NUCLEOTIDE SEQUENCE [LARGE SCALE GENOMIC DNA]</scope>
    <source>
        <strain evidence="16 17">R06B22</strain>
    </source>
</reference>
<feature type="binding site" evidence="11">
    <location>
        <position position="194"/>
    </location>
    <ligand>
        <name>UDP-N-acetyl-alpha-D-muramoyl-L-alanyl-D-glutamate</name>
        <dbReference type="ChEBI" id="CHEBI:83900"/>
    </ligand>
</feature>
<dbReference type="Gene3D" id="3.90.190.20">
    <property type="entry name" value="Mur ligase, C-terminal domain"/>
    <property type="match status" value="1"/>
</dbReference>
<comment type="PTM">
    <text evidence="11">Carboxylation is probably crucial for Mg(2+) binding and, consequently, for the gamma-phosphate positioning of ATP.</text>
</comment>
<feature type="modified residue" description="N6-carboxylysine" evidence="11">
    <location>
        <position position="226"/>
    </location>
</feature>
<dbReference type="PANTHER" id="PTHR23135:SF4">
    <property type="entry name" value="UDP-N-ACETYLMURAMOYL-L-ALANYL-D-GLUTAMATE--2,6-DIAMINOPIMELATE LIGASE MURE HOMOLOG, CHLOROPLASTIC"/>
    <property type="match status" value="1"/>
</dbReference>
<dbReference type="InterPro" id="IPR036615">
    <property type="entry name" value="Mur_ligase_C_dom_sf"/>
</dbReference>
<dbReference type="InterPro" id="IPR004101">
    <property type="entry name" value="Mur_ligase_C"/>
</dbReference>
<comment type="subcellular location">
    <subcellularLocation>
        <location evidence="11 12">Cytoplasm</location>
    </subcellularLocation>
</comment>
<evidence type="ECO:0000256" key="8">
    <source>
        <dbReference type="ARBA" id="ARBA00022984"/>
    </source>
</evidence>
<keyword evidence="2 11" id="KW-0963">Cytoplasm</keyword>
<evidence type="ECO:0000256" key="1">
    <source>
        <dbReference type="ARBA" id="ARBA00005898"/>
    </source>
</evidence>
<dbReference type="Gene3D" id="3.40.1390.10">
    <property type="entry name" value="MurE/MurF, N-terminal domain"/>
    <property type="match status" value="1"/>
</dbReference>
<dbReference type="Gene3D" id="3.40.1190.10">
    <property type="entry name" value="Mur-like, catalytic domain"/>
    <property type="match status" value="1"/>
</dbReference>
<dbReference type="HAMAP" id="MF_00208">
    <property type="entry name" value="MurE"/>
    <property type="match status" value="1"/>
</dbReference>
<dbReference type="InterPro" id="IPR000713">
    <property type="entry name" value="Mur_ligase_N"/>
</dbReference>
<evidence type="ECO:0000256" key="7">
    <source>
        <dbReference type="ARBA" id="ARBA00022960"/>
    </source>
</evidence>
<dbReference type="NCBIfam" id="NF001126">
    <property type="entry name" value="PRK00139.1-4"/>
    <property type="match status" value="1"/>
</dbReference>
<evidence type="ECO:0000256" key="10">
    <source>
        <dbReference type="ARBA" id="ARBA00023316"/>
    </source>
</evidence>
<dbReference type="Pfam" id="PF01225">
    <property type="entry name" value="Mur_ligase"/>
    <property type="match status" value="1"/>
</dbReference>
<dbReference type="SUPFAM" id="SSF53623">
    <property type="entry name" value="MurD-like peptide ligases, catalytic domain"/>
    <property type="match status" value="1"/>
</dbReference>
<keyword evidence="8 11" id="KW-0573">Peptidoglycan synthesis</keyword>
<protein>
    <recommendedName>
        <fullName evidence="11">UDP-N-acetylmuramoyl-L-alanyl-D-glutamate--2,6-diaminopimelate ligase</fullName>
        <ecNumber evidence="11">6.3.2.13</ecNumber>
    </recommendedName>
    <alternativeName>
        <fullName evidence="11">Meso-A2pm-adding enzyme</fullName>
    </alternativeName>
    <alternativeName>
        <fullName evidence="11">Meso-diaminopimelate-adding enzyme</fullName>
    </alternativeName>
    <alternativeName>
        <fullName evidence="11">UDP-MurNAc-L-Ala-D-Glu:meso-diaminopimelate ligase</fullName>
    </alternativeName>
    <alternativeName>
        <fullName evidence="11">UDP-MurNAc-tripeptide synthetase</fullName>
    </alternativeName>
    <alternativeName>
        <fullName evidence="11">UDP-N-acetylmuramyl-tripeptide synthetase</fullName>
    </alternativeName>
</protein>
<comment type="cofactor">
    <cofactor evidence="11">
        <name>Mg(2+)</name>
        <dbReference type="ChEBI" id="CHEBI:18420"/>
    </cofactor>
</comment>
<keyword evidence="17" id="KW-1185">Reference proteome</keyword>
<evidence type="ECO:0000256" key="5">
    <source>
        <dbReference type="ARBA" id="ARBA00022741"/>
    </source>
</evidence>
<keyword evidence="6 11" id="KW-0067">ATP-binding</keyword>
<dbReference type="NCBIfam" id="TIGR01085">
    <property type="entry name" value="murE"/>
    <property type="match status" value="1"/>
</dbReference>
<comment type="function">
    <text evidence="11">Catalyzes the addition of meso-diaminopimelic acid to the nucleotide precursor UDP-N-acetylmuramoyl-L-alanyl-D-glutamate (UMAG) in the biosynthesis of bacterial cell-wall peptidoglycan.</text>
</comment>
<comment type="similarity">
    <text evidence="1 11">Belongs to the MurCDEF family. MurE subfamily.</text>
</comment>
<keyword evidence="5 11" id="KW-0547">Nucleotide-binding</keyword>
<comment type="caution">
    <text evidence="16">The sequence shown here is derived from an EMBL/GenBank/DDBJ whole genome shotgun (WGS) entry which is preliminary data.</text>
</comment>
<name>A0ABV3TTQ4_9GAMM</name>
<evidence type="ECO:0000256" key="12">
    <source>
        <dbReference type="RuleBase" id="RU004135"/>
    </source>
</evidence>
<evidence type="ECO:0000256" key="11">
    <source>
        <dbReference type="HAMAP-Rule" id="MF_00208"/>
    </source>
</evidence>
<dbReference type="RefSeq" id="WP_368375099.1">
    <property type="nucleotide sequence ID" value="NZ_JBFRYB010000001.1"/>
</dbReference>
<evidence type="ECO:0000259" key="14">
    <source>
        <dbReference type="Pfam" id="PF02875"/>
    </source>
</evidence>
<dbReference type="GO" id="GO:0008765">
    <property type="term" value="F:UDP-N-acetylmuramoylalanyl-D-glutamate-2,6-diaminopimelate ligase activity"/>
    <property type="evidence" value="ECO:0007669"/>
    <property type="project" value="UniProtKB-EC"/>
</dbReference>
<dbReference type="Pfam" id="PF08245">
    <property type="entry name" value="Mur_ligase_M"/>
    <property type="match status" value="1"/>
</dbReference>
<organism evidence="16 17">
    <name type="scientific">Zhongshania arctica</name>
    <dbReference type="NCBI Taxonomy" id="3238302"/>
    <lineage>
        <taxon>Bacteria</taxon>
        <taxon>Pseudomonadati</taxon>
        <taxon>Pseudomonadota</taxon>
        <taxon>Gammaproteobacteria</taxon>
        <taxon>Cellvibrionales</taxon>
        <taxon>Spongiibacteraceae</taxon>
        <taxon>Zhongshania</taxon>
    </lineage>
</organism>
<comment type="caution">
    <text evidence="11">Lacks conserved residue(s) required for the propagation of feature annotation.</text>
</comment>
<feature type="binding site" evidence="11">
    <location>
        <begin position="159"/>
        <end position="160"/>
    </location>
    <ligand>
        <name>UDP-N-acetyl-alpha-D-muramoyl-L-alanyl-D-glutamate</name>
        <dbReference type="ChEBI" id="CHEBI:83900"/>
    </ligand>
</feature>
<feature type="binding site" evidence="11">
    <location>
        <position position="460"/>
    </location>
    <ligand>
        <name>meso-2,6-diaminopimelate</name>
        <dbReference type="ChEBI" id="CHEBI:57791"/>
    </ligand>
</feature>
<evidence type="ECO:0000256" key="4">
    <source>
        <dbReference type="ARBA" id="ARBA00022618"/>
    </source>
</evidence>
<feature type="short sequence motif" description="Meso-diaminopimelate recognition motif" evidence="11">
    <location>
        <begin position="411"/>
        <end position="414"/>
    </location>
</feature>
<dbReference type="SUPFAM" id="SSF63418">
    <property type="entry name" value="MurE/MurF N-terminal domain"/>
    <property type="match status" value="1"/>
</dbReference>
<evidence type="ECO:0000259" key="13">
    <source>
        <dbReference type="Pfam" id="PF01225"/>
    </source>
</evidence>
<dbReference type="InterPro" id="IPR013221">
    <property type="entry name" value="Mur_ligase_cen"/>
</dbReference>
<keyword evidence="7 11" id="KW-0133">Cell shape</keyword>
<dbReference type="Pfam" id="PF02875">
    <property type="entry name" value="Mur_ligase_C"/>
    <property type="match status" value="1"/>
</dbReference>
<dbReference type="InterPro" id="IPR036565">
    <property type="entry name" value="Mur-like_cat_sf"/>
</dbReference>
<sequence>MAEQQDYTVPRLLGDLLNDLAPEVAAVPVTGLALNSREVKAGDVFLAVKGHLVDGRDYINSAIEAGAVAVIADAPFDAAQWSLPVIVVDNLTTNLSDIAGRFYGHPSSQLKLIGITGTNGKTSCAWMIAQLLEAIGKPCGLIGTLGSGRFGRLNSGNNTTPDAISVQALLADWRDGGASWAAMEVSSHGLAQHRAAALQFTAAVFTNLSQDHLDYHGSMEAYGEEKARLLNWTDLQLAVINRDDEFGRQLLARSSAKQVIDFSVFDSRAKVYAEDVSCDINGISARLRSVWGDLTISSSLLGGFNLSNLLAASAVLLGLGVPAEKIEAALPSLQPVPGRMECLRAADDVIAVIDYAHTPDALQKVLETLRAAISGKVICVMGCGGDRDKSKRPLMGAIAEKFADQVWVTSDNPRSELAAQIISDICAGMGSQPSIEIERDVAINSAIRSANPGDVVLVAGKGHEDYQEIGGRRLPFSDVQCARLALAARVAL</sequence>
<evidence type="ECO:0000256" key="3">
    <source>
        <dbReference type="ARBA" id="ARBA00022598"/>
    </source>
</evidence>
<keyword evidence="10 11" id="KW-0961">Cell wall biogenesis/degradation</keyword>
<evidence type="ECO:0000256" key="9">
    <source>
        <dbReference type="ARBA" id="ARBA00023306"/>
    </source>
</evidence>
<evidence type="ECO:0000256" key="6">
    <source>
        <dbReference type="ARBA" id="ARBA00022840"/>
    </source>
</evidence>
<comment type="pathway">
    <text evidence="11 12">Cell wall biogenesis; peptidoglycan biosynthesis.</text>
</comment>
<gene>
    <name evidence="11" type="primary">murE</name>
    <name evidence="16" type="ORF">AB4875_05785</name>
</gene>
<feature type="domain" description="Mur ligase N-terminal catalytic" evidence="13">
    <location>
        <begin position="29"/>
        <end position="103"/>
    </location>
</feature>
<dbReference type="PROSITE" id="PS01011">
    <property type="entry name" value="FOLYLPOLYGLU_SYNT_1"/>
    <property type="match status" value="1"/>
</dbReference>
<evidence type="ECO:0000259" key="15">
    <source>
        <dbReference type="Pfam" id="PF08245"/>
    </source>
</evidence>
<dbReference type="PANTHER" id="PTHR23135">
    <property type="entry name" value="MUR LIGASE FAMILY MEMBER"/>
    <property type="match status" value="1"/>
</dbReference>
<feature type="domain" description="Mur ligase C-terminal" evidence="14">
    <location>
        <begin position="338"/>
        <end position="462"/>
    </location>
</feature>
<dbReference type="NCBIfam" id="NF001124">
    <property type="entry name" value="PRK00139.1-2"/>
    <property type="match status" value="1"/>
</dbReference>
<comment type="catalytic activity">
    <reaction evidence="11">
        <text>UDP-N-acetyl-alpha-D-muramoyl-L-alanyl-D-glutamate + meso-2,6-diaminopimelate + ATP = UDP-N-acetyl-alpha-D-muramoyl-L-alanyl-gamma-D-glutamyl-meso-2,6-diaminopimelate + ADP + phosphate + H(+)</text>
        <dbReference type="Rhea" id="RHEA:23676"/>
        <dbReference type="ChEBI" id="CHEBI:15378"/>
        <dbReference type="ChEBI" id="CHEBI:30616"/>
        <dbReference type="ChEBI" id="CHEBI:43474"/>
        <dbReference type="ChEBI" id="CHEBI:57791"/>
        <dbReference type="ChEBI" id="CHEBI:83900"/>
        <dbReference type="ChEBI" id="CHEBI:83905"/>
        <dbReference type="ChEBI" id="CHEBI:456216"/>
        <dbReference type="EC" id="6.3.2.13"/>
    </reaction>
</comment>
<keyword evidence="9 11" id="KW-0131">Cell cycle</keyword>
<evidence type="ECO:0000256" key="2">
    <source>
        <dbReference type="ARBA" id="ARBA00022490"/>
    </source>
</evidence>
<feature type="binding site" evidence="11">
    <location>
        <position position="34"/>
    </location>
    <ligand>
        <name>UDP-N-acetyl-alpha-D-muramoyl-L-alanyl-D-glutamate</name>
        <dbReference type="ChEBI" id="CHEBI:83900"/>
    </ligand>
</feature>
<dbReference type="EMBL" id="JBFRYB010000001">
    <property type="protein sequence ID" value="MEX1664988.1"/>
    <property type="molecule type" value="Genomic_DNA"/>
</dbReference>
<keyword evidence="4 11" id="KW-0132">Cell division</keyword>
<dbReference type="InterPro" id="IPR018109">
    <property type="entry name" value="Folylpolyglutamate_synth_CS"/>
</dbReference>
<keyword evidence="11" id="KW-0460">Magnesium</keyword>
<feature type="binding site" evidence="11">
    <location>
        <position position="387"/>
    </location>
    <ligand>
        <name>meso-2,6-diaminopimelate</name>
        <dbReference type="ChEBI" id="CHEBI:57791"/>
    </ligand>
</feature>
<feature type="binding site" evidence="11">
    <location>
        <begin position="411"/>
        <end position="414"/>
    </location>
    <ligand>
        <name>meso-2,6-diaminopimelate</name>
        <dbReference type="ChEBI" id="CHEBI:57791"/>
    </ligand>
</feature>
<dbReference type="Proteomes" id="UP001557484">
    <property type="component" value="Unassembled WGS sequence"/>
</dbReference>
<dbReference type="SUPFAM" id="SSF53244">
    <property type="entry name" value="MurD-like peptide ligases, peptide-binding domain"/>
    <property type="match status" value="1"/>
</dbReference>
<feature type="binding site" evidence="11">
    <location>
        <position position="464"/>
    </location>
    <ligand>
        <name>meso-2,6-diaminopimelate</name>
        <dbReference type="ChEBI" id="CHEBI:57791"/>
    </ligand>
</feature>
<feature type="domain" description="Mur ligase central" evidence="15">
    <location>
        <begin position="115"/>
        <end position="315"/>
    </location>
</feature>
<dbReference type="InterPro" id="IPR005761">
    <property type="entry name" value="UDP-N-AcMur-Glu-dNH2Pim_ligase"/>
</dbReference>